<dbReference type="InterPro" id="IPR050471">
    <property type="entry name" value="AB_hydrolase"/>
</dbReference>
<evidence type="ECO:0000256" key="1">
    <source>
        <dbReference type="SAM" id="MobiDB-lite"/>
    </source>
</evidence>
<evidence type="ECO:0000313" key="3">
    <source>
        <dbReference type="EMBL" id="KAK9800804.1"/>
    </source>
</evidence>
<organism evidence="3 4">
    <name type="scientific">Symbiochloris irregularis</name>
    <dbReference type="NCBI Taxonomy" id="706552"/>
    <lineage>
        <taxon>Eukaryota</taxon>
        <taxon>Viridiplantae</taxon>
        <taxon>Chlorophyta</taxon>
        <taxon>core chlorophytes</taxon>
        <taxon>Trebouxiophyceae</taxon>
        <taxon>Trebouxiales</taxon>
        <taxon>Trebouxiaceae</taxon>
        <taxon>Symbiochloris</taxon>
    </lineage>
</organism>
<protein>
    <recommendedName>
        <fullName evidence="2">AB hydrolase-1 domain-containing protein</fullName>
    </recommendedName>
</protein>
<evidence type="ECO:0000313" key="4">
    <source>
        <dbReference type="Proteomes" id="UP001465755"/>
    </source>
</evidence>
<dbReference type="InterPro" id="IPR000073">
    <property type="entry name" value="AB_hydrolase_1"/>
</dbReference>
<sequence>MADAQTKQVASLPATARRTVDEDPPATVQMVRTDYGGQIAVHDFGGDPKLGHVVLLPANGFHGLCYKALAGHLRSQLHCYAIDAPDQGSSGPAPPDGNFYDHYITAVRAFLDHFALPGCHVFGHSSGGLTAAALELRAPGSFSSLYLYEPVLFAPLITDWYQKHGKGLEHPGAKLAVRRRVTFASKAAALTNYARKPPFHYFRADVLLNYVQHGFAPTSGAHGSTDGTVSLRCSPQAESRVYNEAISISIDVWPHISSIRTHTTVACGTDDPKNTFAEAEKNAPWLVEGIALARLEKYSHVRHLGPMEDPAFIAGRLLKHIQASGDQARWQGLSRRQEVQLSKL</sequence>
<dbReference type="Gene3D" id="3.40.50.1820">
    <property type="entry name" value="alpha/beta hydrolase"/>
    <property type="match status" value="1"/>
</dbReference>
<dbReference type="AlphaFoldDB" id="A0AAW1NZR7"/>
<dbReference type="PANTHER" id="PTHR43433">
    <property type="entry name" value="HYDROLASE, ALPHA/BETA FOLD FAMILY PROTEIN"/>
    <property type="match status" value="1"/>
</dbReference>
<dbReference type="InterPro" id="IPR029058">
    <property type="entry name" value="AB_hydrolase_fold"/>
</dbReference>
<proteinExistence type="predicted"/>
<feature type="domain" description="AB hydrolase-1" evidence="2">
    <location>
        <begin position="53"/>
        <end position="314"/>
    </location>
</feature>
<evidence type="ECO:0000259" key="2">
    <source>
        <dbReference type="Pfam" id="PF12697"/>
    </source>
</evidence>
<dbReference type="SUPFAM" id="SSF53474">
    <property type="entry name" value="alpha/beta-Hydrolases"/>
    <property type="match status" value="1"/>
</dbReference>
<dbReference type="Proteomes" id="UP001465755">
    <property type="component" value="Unassembled WGS sequence"/>
</dbReference>
<comment type="caution">
    <text evidence="3">The sequence shown here is derived from an EMBL/GenBank/DDBJ whole genome shotgun (WGS) entry which is preliminary data.</text>
</comment>
<name>A0AAW1NZR7_9CHLO</name>
<feature type="region of interest" description="Disordered" evidence="1">
    <location>
        <begin position="1"/>
        <end position="24"/>
    </location>
</feature>
<reference evidence="3 4" key="1">
    <citation type="journal article" date="2024" name="Nat. Commun.">
        <title>Phylogenomics reveals the evolutionary origins of lichenization in chlorophyte algae.</title>
        <authorList>
            <person name="Puginier C."/>
            <person name="Libourel C."/>
            <person name="Otte J."/>
            <person name="Skaloud P."/>
            <person name="Haon M."/>
            <person name="Grisel S."/>
            <person name="Petersen M."/>
            <person name="Berrin J.G."/>
            <person name="Delaux P.M."/>
            <person name="Dal Grande F."/>
            <person name="Keller J."/>
        </authorList>
    </citation>
    <scope>NUCLEOTIDE SEQUENCE [LARGE SCALE GENOMIC DNA]</scope>
    <source>
        <strain evidence="3 4">SAG 2036</strain>
    </source>
</reference>
<accession>A0AAW1NZR7</accession>
<keyword evidence="4" id="KW-1185">Reference proteome</keyword>
<dbReference type="Pfam" id="PF12697">
    <property type="entry name" value="Abhydrolase_6"/>
    <property type="match status" value="1"/>
</dbReference>
<dbReference type="EMBL" id="JALJOQ010000080">
    <property type="protein sequence ID" value="KAK9800804.1"/>
    <property type="molecule type" value="Genomic_DNA"/>
</dbReference>
<dbReference type="PANTHER" id="PTHR43433:SF5">
    <property type="entry name" value="AB HYDROLASE-1 DOMAIN-CONTAINING PROTEIN"/>
    <property type="match status" value="1"/>
</dbReference>
<gene>
    <name evidence="3" type="ORF">WJX73_007646</name>
</gene>